<name>A0A1L7D1Z7_9CORY</name>
<keyword evidence="2" id="KW-1185">Reference proteome</keyword>
<reference evidence="1 2" key="1">
    <citation type="submission" date="2014-08" db="EMBL/GenBank/DDBJ databases">
        <title>Complete genome sequence of Corynebacterium phocae M408/89/1(T)(=DSM 44612(T)), isolated from the common seal (Phoca vitulina).</title>
        <authorList>
            <person name="Ruckert C."/>
            <person name="Albersmeier A."/>
            <person name="Winkler A."/>
            <person name="Kalinowski J."/>
        </authorList>
    </citation>
    <scope>NUCLEOTIDE SEQUENCE [LARGE SCALE GENOMIC DNA]</scope>
    <source>
        <strain evidence="1 2">M408/89/1</strain>
    </source>
</reference>
<proteinExistence type="predicted"/>
<dbReference type="EMBL" id="CP009249">
    <property type="protein sequence ID" value="APT92128.1"/>
    <property type="molecule type" value="Genomic_DNA"/>
</dbReference>
<dbReference type="AlphaFoldDB" id="A0A1L7D1Z7"/>
<gene>
    <name evidence="1" type="ORF">CPHO_03600</name>
</gene>
<evidence type="ECO:0000313" key="2">
    <source>
        <dbReference type="Proteomes" id="UP000185491"/>
    </source>
</evidence>
<organism evidence="1 2">
    <name type="scientific">Corynebacterium phocae</name>
    <dbReference type="NCBI Taxonomy" id="161895"/>
    <lineage>
        <taxon>Bacteria</taxon>
        <taxon>Bacillati</taxon>
        <taxon>Actinomycetota</taxon>
        <taxon>Actinomycetes</taxon>
        <taxon>Mycobacteriales</taxon>
        <taxon>Corynebacteriaceae</taxon>
        <taxon>Corynebacterium</taxon>
    </lineage>
</organism>
<protein>
    <submittedName>
        <fullName evidence="1">Uncharacterized protein</fullName>
    </submittedName>
</protein>
<accession>A0A1L7D1Z7</accession>
<evidence type="ECO:0000313" key="1">
    <source>
        <dbReference type="EMBL" id="APT92128.1"/>
    </source>
</evidence>
<dbReference type="Proteomes" id="UP000185491">
    <property type="component" value="Chromosome"/>
</dbReference>
<dbReference type="KEGG" id="cpho:CPHO_03600"/>
<sequence>MAQSVFLRGYHLLNSENSGLIFPVEVKASYVLEAHHLMDDFAITNGGGFRSIFFVHKLKLYETHHQFFSTLQQGVRNPRSHPFPKIPFSPRIRGINK</sequence>